<dbReference type="InterPro" id="IPR018044">
    <property type="entry name" value="Peptidase_S11"/>
</dbReference>
<comment type="similarity">
    <text evidence="3 13">Belongs to the peptidase S11 family.</text>
</comment>
<feature type="domain" description="Peptidase S11 D-Ala-D-Ala carboxypeptidase A C-terminal" evidence="14">
    <location>
        <begin position="283"/>
        <end position="378"/>
    </location>
</feature>
<sequence>MRSGLRSTIHHGLAALALLVVCFARPDAAYSQVGFDTTAPAALLIDYNTSTVLLEKNADQAVPPASLTKLMTLEVLFHELQQGKVSLDDTFTASEHAWRSGGPKSGSSTMFLQPGEVVTIGDLIQGIAVQSGNDAAVTIAEGLAGTEAAFAERMNARAKEIGLSASHFVNPHGLPHPNEHVTTRDMARLAAHLIRTYPERYTVFREAEFTHNKVRQHNRNPALAEVPGADGLKTGHTEESGYSLVASATRDGRRLVLAMSGLKTARARAEEARKLMEYGFRAFEEITVAQADKPVGEARVYGGASDVAPLVPHEPINVIVPKGQHPDHLNLNIVYEKLLAAPLAKGEQVATLRVVRAEGPEDQILREVPLYSGAAVAQGTLVERAWDAAVEFVTQQWQNLGATTTEARVTSATPL</sequence>
<protein>
    <recommendedName>
        <fullName evidence="4">serine-type D-Ala-D-Ala carboxypeptidase</fullName>
        <ecNumber evidence="4">3.4.16.4</ecNumber>
    </recommendedName>
</protein>
<dbReference type="Pfam" id="PF07943">
    <property type="entry name" value="PBP5_C"/>
    <property type="match status" value="1"/>
</dbReference>
<evidence type="ECO:0000256" key="4">
    <source>
        <dbReference type="ARBA" id="ARBA00012448"/>
    </source>
</evidence>
<gene>
    <name evidence="15" type="ORF">ACETIH_04640</name>
</gene>
<dbReference type="InterPro" id="IPR001967">
    <property type="entry name" value="Peptidase_S11_N"/>
</dbReference>
<organism evidence="15 16">
    <name type="scientific">Microvirga arabica</name>
    <dbReference type="NCBI Taxonomy" id="1128671"/>
    <lineage>
        <taxon>Bacteria</taxon>
        <taxon>Pseudomonadati</taxon>
        <taxon>Pseudomonadota</taxon>
        <taxon>Alphaproteobacteria</taxon>
        <taxon>Hyphomicrobiales</taxon>
        <taxon>Methylobacteriaceae</taxon>
        <taxon>Microvirga</taxon>
    </lineage>
</organism>
<dbReference type="InterPro" id="IPR012907">
    <property type="entry name" value="Peptidase_S11_C"/>
</dbReference>
<dbReference type="EMBL" id="JBHOMY010000011">
    <property type="protein sequence ID" value="MFC1456023.1"/>
    <property type="molecule type" value="Genomic_DNA"/>
</dbReference>
<evidence type="ECO:0000256" key="7">
    <source>
        <dbReference type="ARBA" id="ARBA00022729"/>
    </source>
</evidence>
<evidence type="ECO:0000313" key="16">
    <source>
        <dbReference type="Proteomes" id="UP001593940"/>
    </source>
</evidence>
<comment type="function">
    <text evidence="1">Removes C-terminal D-alanyl residues from sugar-peptide cell wall precursors.</text>
</comment>
<evidence type="ECO:0000256" key="12">
    <source>
        <dbReference type="ARBA" id="ARBA00034000"/>
    </source>
</evidence>
<dbReference type="PANTHER" id="PTHR21581">
    <property type="entry name" value="D-ALANYL-D-ALANINE CARBOXYPEPTIDASE"/>
    <property type="match status" value="1"/>
</dbReference>
<evidence type="ECO:0000256" key="8">
    <source>
        <dbReference type="ARBA" id="ARBA00022801"/>
    </source>
</evidence>
<evidence type="ECO:0000256" key="11">
    <source>
        <dbReference type="ARBA" id="ARBA00023316"/>
    </source>
</evidence>
<keyword evidence="5 15" id="KW-0121">Carboxypeptidase</keyword>
<keyword evidence="11" id="KW-0961">Cell wall biogenesis/degradation</keyword>
<evidence type="ECO:0000256" key="1">
    <source>
        <dbReference type="ARBA" id="ARBA00003217"/>
    </source>
</evidence>
<dbReference type="SMART" id="SM00936">
    <property type="entry name" value="PBP5_C"/>
    <property type="match status" value="1"/>
</dbReference>
<comment type="caution">
    <text evidence="15">The sequence shown here is derived from an EMBL/GenBank/DDBJ whole genome shotgun (WGS) entry which is preliminary data.</text>
</comment>
<proteinExistence type="inferred from homology"/>
<keyword evidence="6" id="KW-0645">Protease</keyword>
<evidence type="ECO:0000256" key="9">
    <source>
        <dbReference type="ARBA" id="ARBA00022960"/>
    </source>
</evidence>
<reference evidence="15 16" key="1">
    <citation type="submission" date="2024-09" db="EMBL/GenBank/DDBJ databases">
        <title>Nodulacao em especies de Leguminosae Basais da Amazonia e Caracterizacao dos Rizobios e Bacterias Associadas aos Nodulos.</title>
        <authorList>
            <person name="Jambeiro I.C.A."/>
            <person name="Lopes I.S."/>
            <person name="Aguiar E.R.G.R."/>
            <person name="Santos A.F.J."/>
            <person name="Dos Santos J.M.F."/>
            <person name="Gross E."/>
        </authorList>
    </citation>
    <scope>NUCLEOTIDE SEQUENCE [LARGE SCALE GENOMIC DNA]</scope>
    <source>
        <strain evidence="15 16">BRUESC1165</strain>
    </source>
</reference>
<dbReference type="Proteomes" id="UP001593940">
    <property type="component" value="Unassembled WGS sequence"/>
</dbReference>
<name>A0ABV6Y427_9HYPH</name>
<dbReference type="PRINTS" id="PR00725">
    <property type="entry name" value="DADACBPTASE1"/>
</dbReference>
<dbReference type="InterPro" id="IPR012338">
    <property type="entry name" value="Beta-lactam/transpept-like"/>
</dbReference>
<evidence type="ECO:0000256" key="6">
    <source>
        <dbReference type="ARBA" id="ARBA00022670"/>
    </source>
</evidence>
<evidence type="ECO:0000259" key="14">
    <source>
        <dbReference type="SMART" id="SM00936"/>
    </source>
</evidence>
<evidence type="ECO:0000256" key="10">
    <source>
        <dbReference type="ARBA" id="ARBA00022984"/>
    </source>
</evidence>
<evidence type="ECO:0000313" key="15">
    <source>
        <dbReference type="EMBL" id="MFC1456023.1"/>
    </source>
</evidence>
<dbReference type="Pfam" id="PF00768">
    <property type="entry name" value="Peptidase_S11"/>
    <property type="match status" value="1"/>
</dbReference>
<dbReference type="GO" id="GO:0004180">
    <property type="term" value="F:carboxypeptidase activity"/>
    <property type="evidence" value="ECO:0007669"/>
    <property type="project" value="UniProtKB-KW"/>
</dbReference>
<keyword evidence="8 15" id="KW-0378">Hydrolase</keyword>
<dbReference type="Gene3D" id="3.40.710.10">
    <property type="entry name" value="DD-peptidase/beta-lactamase superfamily"/>
    <property type="match status" value="1"/>
</dbReference>
<keyword evidence="16" id="KW-1185">Reference proteome</keyword>
<evidence type="ECO:0000256" key="13">
    <source>
        <dbReference type="RuleBase" id="RU004016"/>
    </source>
</evidence>
<dbReference type="PANTHER" id="PTHR21581:SF6">
    <property type="entry name" value="TRAFFICKING PROTEIN PARTICLE COMPLEX SUBUNIT 12"/>
    <property type="match status" value="1"/>
</dbReference>
<dbReference type="InterPro" id="IPR037167">
    <property type="entry name" value="Peptidase_S11_C_sf"/>
</dbReference>
<dbReference type="SUPFAM" id="SSF69189">
    <property type="entry name" value="Penicillin-binding protein associated domain"/>
    <property type="match status" value="1"/>
</dbReference>
<dbReference type="RefSeq" id="WP_377028957.1">
    <property type="nucleotide sequence ID" value="NZ_JBHOMY010000011.1"/>
</dbReference>
<keyword evidence="10" id="KW-0573">Peptidoglycan synthesis</keyword>
<keyword evidence="7" id="KW-0732">Signal</keyword>
<evidence type="ECO:0000256" key="2">
    <source>
        <dbReference type="ARBA" id="ARBA00004752"/>
    </source>
</evidence>
<comment type="catalytic activity">
    <reaction evidence="12">
        <text>Preferential cleavage: (Ac)2-L-Lys-D-Ala-|-D-Ala. Also transpeptidation of peptidyl-alanyl moieties that are N-acyl substituents of D-alanine.</text>
        <dbReference type="EC" id="3.4.16.4"/>
    </reaction>
</comment>
<evidence type="ECO:0000256" key="3">
    <source>
        <dbReference type="ARBA" id="ARBA00007164"/>
    </source>
</evidence>
<comment type="pathway">
    <text evidence="2">Cell wall biogenesis; peptidoglycan biosynthesis.</text>
</comment>
<dbReference type="EC" id="3.4.16.4" evidence="4"/>
<accession>A0ABV6Y427</accession>
<keyword evidence="9" id="KW-0133">Cell shape</keyword>
<dbReference type="Gene3D" id="2.60.410.10">
    <property type="entry name" value="D-Ala-D-Ala carboxypeptidase, C-terminal domain"/>
    <property type="match status" value="1"/>
</dbReference>
<dbReference type="SUPFAM" id="SSF56601">
    <property type="entry name" value="beta-lactamase/transpeptidase-like"/>
    <property type="match status" value="1"/>
</dbReference>
<evidence type="ECO:0000256" key="5">
    <source>
        <dbReference type="ARBA" id="ARBA00022645"/>
    </source>
</evidence>
<dbReference type="InterPro" id="IPR015956">
    <property type="entry name" value="Peniciliin-bd_prot_C_sf"/>
</dbReference>